<evidence type="ECO:0000313" key="4">
    <source>
        <dbReference type="EMBL" id="HIU59146.1"/>
    </source>
</evidence>
<dbReference type="PANTHER" id="PTHR38682">
    <property type="entry name" value="V-TYPE ATP SYNTHASE SUBUNIT C"/>
    <property type="match status" value="1"/>
</dbReference>
<dbReference type="InterPro" id="IPR044911">
    <property type="entry name" value="V-type_ATPase_csu/dsu_dom_3"/>
</dbReference>
<accession>A0A9D1MF83</accession>
<comment type="similarity">
    <text evidence="1">Belongs to the V-ATPase V0D/AC39 subunit family.</text>
</comment>
<evidence type="ECO:0000313" key="5">
    <source>
        <dbReference type="Proteomes" id="UP000824081"/>
    </source>
</evidence>
<dbReference type="SUPFAM" id="SSF103486">
    <property type="entry name" value="V-type ATP synthase subunit C"/>
    <property type="match status" value="1"/>
</dbReference>
<keyword evidence="3" id="KW-0406">Ion transport</keyword>
<dbReference type="InterPro" id="IPR035067">
    <property type="entry name" value="V-type_ATPase_csu/dsu"/>
</dbReference>
<protein>
    <submittedName>
        <fullName evidence="4">V-type ATPase subunit</fullName>
    </submittedName>
</protein>
<dbReference type="Gene3D" id="1.20.1690.10">
    <property type="entry name" value="V-type ATP synthase subunit C domain"/>
    <property type="match status" value="2"/>
</dbReference>
<dbReference type="PANTHER" id="PTHR38682:SF1">
    <property type="entry name" value="V-TYPE ATP SYNTHASE SUBUNIT C"/>
    <property type="match status" value="1"/>
</dbReference>
<evidence type="ECO:0000256" key="2">
    <source>
        <dbReference type="ARBA" id="ARBA00022448"/>
    </source>
</evidence>
<comment type="caution">
    <text evidence="4">The sequence shown here is derived from an EMBL/GenBank/DDBJ whole genome shotgun (WGS) entry which is preliminary data.</text>
</comment>
<name>A0A9D1MF83_9FIRM</name>
<dbReference type="Proteomes" id="UP000824081">
    <property type="component" value="Unassembled WGS sequence"/>
</dbReference>
<dbReference type="AlphaFoldDB" id="A0A9D1MF83"/>
<organism evidence="4 5">
    <name type="scientific">Candidatus Scatosoma pullistercoris</name>
    <dbReference type="NCBI Taxonomy" id="2840934"/>
    <lineage>
        <taxon>Bacteria</taxon>
        <taxon>Bacillati</taxon>
        <taxon>Bacillota</taxon>
        <taxon>Clostridia</taxon>
        <taxon>Candidatus Scatosoma</taxon>
    </lineage>
</organism>
<evidence type="ECO:0000256" key="3">
    <source>
        <dbReference type="ARBA" id="ARBA00023065"/>
    </source>
</evidence>
<gene>
    <name evidence="4" type="ORF">IAC57_03490</name>
</gene>
<keyword evidence="2" id="KW-0813">Transport</keyword>
<dbReference type="EMBL" id="DVMZ01000091">
    <property type="protein sequence ID" value="HIU59146.1"/>
    <property type="molecule type" value="Genomic_DNA"/>
</dbReference>
<dbReference type="Pfam" id="PF01992">
    <property type="entry name" value="vATP-synt_AC39"/>
    <property type="match status" value="1"/>
</dbReference>
<dbReference type="InterPro" id="IPR036079">
    <property type="entry name" value="ATPase_csu/dsu_sf"/>
</dbReference>
<evidence type="ECO:0000256" key="1">
    <source>
        <dbReference type="ARBA" id="ARBA00006709"/>
    </source>
</evidence>
<proteinExistence type="inferred from homology"/>
<reference evidence="4" key="2">
    <citation type="journal article" date="2021" name="PeerJ">
        <title>Extensive microbial diversity within the chicken gut microbiome revealed by metagenomics and culture.</title>
        <authorList>
            <person name="Gilroy R."/>
            <person name="Ravi A."/>
            <person name="Getino M."/>
            <person name="Pursley I."/>
            <person name="Horton D.L."/>
            <person name="Alikhan N.F."/>
            <person name="Baker D."/>
            <person name="Gharbi K."/>
            <person name="Hall N."/>
            <person name="Watson M."/>
            <person name="Adriaenssens E.M."/>
            <person name="Foster-Nyarko E."/>
            <person name="Jarju S."/>
            <person name="Secka A."/>
            <person name="Antonio M."/>
            <person name="Oren A."/>
            <person name="Chaudhuri R.R."/>
            <person name="La Ragione R."/>
            <person name="Hildebrand F."/>
            <person name="Pallen M.J."/>
        </authorList>
    </citation>
    <scope>NUCLEOTIDE SEQUENCE</scope>
    <source>
        <strain evidence="4">11687</strain>
    </source>
</reference>
<dbReference type="GO" id="GO:0046961">
    <property type="term" value="F:proton-transporting ATPase activity, rotational mechanism"/>
    <property type="evidence" value="ECO:0007669"/>
    <property type="project" value="InterPro"/>
</dbReference>
<dbReference type="Gene3D" id="1.10.132.50">
    <property type="entry name" value="ATP synthase (C/AC39) subunit, domain 3"/>
    <property type="match status" value="1"/>
</dbReference>
<sequence>MGRDVIYTNGIIAAREKYFLGGKLSRLCESTPEEAFRILSESGYGRGSAAESAADFEEMALAEERALDEFIREYAPSGAERDYLLSPRDFHNAKSLLKAAYLHADAEKMLAPEGLISVRELSEAVSAGNFSRPGKELGAALEEGAAALEQGGASGAEIGGIFERAMFRHLAAAVSRNGVLKKLLAGRADRLNILTAMRASNQAQAETQYVEGGRLTKKQLAGLFGTDSEKAAHSLDGTPYAAFVGKCFAAKSAGLPLTEAEREAASFETEFFAAGKYDLERNQPFLYYVFRRRAENANVRIVFVCLQAGMREGEIKKRLRAM</sequence>
<reference evidence="4" key="1">
    <citation type="submission" date="2020-10" db="EMBL/GenBank/DDBJ databases">
        <authorList>
            <person name="Gilroy R."/>
        </authorList>
    </citation>
    <scope>NUCLEOTIDE SEQUENCE</scope>
    <source>
        <strain evidence="4">11687</strain>
    </source>
</reference>
<dbReference type="InterPro" id="IPR050873">
    <property type="entry name" value="V-ATPase_V0D/AC39_subunit"/>
</dbReference>
<dbReference type="InterPro" id="IPR002843">
    <property type="entry name" value="ATPase_V0-cplx_csu/dsu"/>
</dbReference>